<name>A0ABZ0EEK6_9BURK</name>
<evidence type="ECO:0000259" key="2">
    <source>
        <dbReference type="Pfam" id="PF07510"/>
    </source>
</evidence>
<proteinExistence type="predicted"/>
<protein>
    <submittedName>
        <fullName evidence="3">DUF1524 domain-containing protein</fullName>
    </submittedName>
</protein>
<feature type="domain" description="GmrSD restriction endonucleases C-terminal" evidence="2">
    <location>
        <begin position="8"/>
        <end position="77"/>
    </location>
</feature>
<dbReference type="Pfam" id="PF07510">
    <property type="entry name" value="GmrSD_C"/>
    <property type="match status" value="1"/>
</dbReference>
<dbReference type="InterPro" id="IPR011089">
    <property type="entry name" value="GmrSD_C"/>
</dbReference>
<accession>A0ABZ0EEK6</accession>
<feature type="compositionally biased region" description="Basic residues" evidence="1">
    <location>
        <begin position="75"/>
        <end position="87"/>
    </location>
</feature>
<evidence type="ECO:0000256" key="1">
    <source>
        <dbReference type="SAM" id="MobiDB-lite"/>
    </source>
</evidence>
<keyword evidence="4" id="KW-1185">Reference proteome</keyword>
<evidence type="ECO:0000313" key="3">
    <source>
        <dbReference type="EMBL" id="WOD15663.1"/>
    </source>
</evidence>
<dbReference type="RefSeq" id="WP_317018014.1">
    <property type="nucleotide sequence ID" value="NZ_CP136512.1"/>
</dbReference>
<gene>
    <name evidence="3" type="ORF">RW095_20630</name>
</gene>
<evidence type="ECO:0000313" key="4">
    <source>
        <dbReference type="Proteomes" id="UP001302652"/>
    </source>
</evidence>
<dbReference type="EMBL" id="CP136512">
    <property type="protein sequence ID" value="WOD15663.1"/>
    <property type="molecule type" value="Genomic_DNA"/>
</dbReference>
<feature type="region of interest" description="Disordered" evidence="1">
    <location>
        <begin position="62"/>
        <end position="87"/>
    </location>
</feature>
<organism evidence="3 4">
    <name type="scientific">Paraburkholderia kirstenboschensis</name>
    <dbReference type="NCBI Taxonomy" id="1245436"/>
    <lineage>
        <taxon>Bacteria</taxon>
        <taxon>Pseudomonadati</taxon>
        <taxon>Pseudomonadota</taxon>
        <taxon>Betaproteobacteria</taxon>
        <taxon>Burkholderiales</taxon>
        <taxon>Burkholderiaceae</taxon>
        <taxon>Paraburkholderia</taxon>
    </lineage>
</organism>
<dbReference type="Proteomes" id="UP001302652">
    <property type="component" value="Chromosome 2"/>
</dbReference>
<reference evidence="3 4" key="1">
    <citation type="submission" date="2023-10" db="EMBL/GenBank/DDBJ databases">
        <title>Surface-active antibiotics is a multifunctional adaptation for post-fire microbes.</title>
        <authorList>
            <person name="Liu M.D."/>
            <person name="Du Y."/>
            <person name="Koupaei S.K."/>
            <person name="Kim N.R."/>
            <person name="Zhang W."/>
            <person name="Traxler M.F."/>
        </authorList>
    </citation>
    <scope>NUCLEOTIDE SEQUENCE [LARGE SCALE GENOMIC DNA]</scope>
    <source>
        <strain evidence="3 4">F3</strain>
    </source>
</reference>
<sequence>MVLPVPYSRRITRYLLLQLDFQYHDHAHRMPFGSPSVEHVLPQKPAASRKWRADFSDEQCKESTNRIQNSVLTTAKKKKKKKKKPAI</sequence>